<organism evidence="2 3">
    <name type="scientific">Gigaspora margarita</name>
    <dbReference type="NCBI Taxonomy" id="4874"/>
    <lineage>
        <taxon>Eukaryota</taxon>
        <taxon>Fungi</taxon>
        <taxon>Fungi incertae sedis</taxon>
        <taxon>Mucoromycota</taxon>
        <taxon>Glomeromycotina</taxon>
        <taxon>Glomeromycetes</taxon>
        <taxon>Diversisporales</taxon>
        <taxon>Gigasporaceae</taxon>
        <taxon>Gigaspora</taxon>
    </lineage>
</organism>
<feature type="compositionally biased region" description="Basic and acidic residues" evidence="1">
    <location>
        <begin position="345"/>
        <end position="354"/>
    </location>
</feature>
<protein>
    <submittedName>
        <fullName evidence="2">Uncharacterized protein</fullName>
    </submittedName>
</protein>
<keyword evidence="3" id="KW-1185">Reference proteome</keyword>
<comment type="caution">
    <text evidence="2">The sequence shown here is derived from an EMBL/GenBank/DDBJ whole genome shotgun (WGS) entry which is preliminary data.</text>
</comment>
<accession>A0A8H3X555</accession>
<name>A0A8H3X555_GIGMA</name>
<feature type="compositionally biased region" description="Basic and acidic residues" evidence="1">
    <location>
        <begin position="1"/>
        <end position="11"/>
    </location>
</feature>
<dbReference type="EMBL" id="WTPW01001987">
    <property type="protein sequence ID" value="KAF0403838.1"/>
    <property type="molecule type" value="Genomic_DNA"/>
</dbReference>
<evidence type="ECO:0000256" key="1">
    <source>
        <dbReference type="SAM" id="MobiDB-lite"/>
    </source>
</evidence>
<evidence type="ECO:0000313" key="2">
    <source>
        <dbReference type="EMBL" id="KAF0403838.1"/>
    </source>
</evidence>
<dbReference type="Proteomes" id="UP000439903">
    <property type="component" value="Unassembled WGS sequence"/>
</dbReference>
<dbReference type="AlphaFoldDB" id="A0A8H3X555"/>
<gene>
    <name evidence="2" type="ORF">F8M41_009175</name>
</gene>
<feature type="region of interest" description="Disordered" evidence="1">
    <location>
        <begin position="1"/>
        <end position="64"/>
    </location>
</feature>
<dbReference type="OrthoDB" id="2443463at2759"/>
<proteinExistence type="predicted"/>
<feature type="region of interest" description="Disordered" evidence="1">
    <location>
        <begin position="339"/>
        <end position="372"/>
    </location>
</feature>
<reference evidence="2 3" key="1">
    <citation type="journal article" date="2019" name="Environ. Microbiol.">
        <title>At the nexus of three kingdoms: the genome of the mycorrhizal fungus Gigaspora margarita provides insights into plant, endobacterial and fungal interactions.</title>
        <authorList>
            <person name="Venice F."/>
            <person name="Ghignone S."/>
            <person name="Salvioli di Fossalunga A."/>
            <person name="Amselem J."/>
            <person name="Novero M."/>
            <person name="Xianan X."/>
            <person name="Sedzielewska Toro K."/>
            <person name="Morin E."/>
            <person name="Lipzen A."/>
            <person name="Grigoriev I.V."/>
            <person name="Henrissat B."/>
            <person name="Martin F.M."/>
            <person name="Bonfante P."/>
        </authorList>
    </citation>
    <scope>NUCLEOTIDE SEQUENCE [LARGE SCALE GENOMIC DNA]</scope>
    <source>
        <strain evidence="2 3">BEG34</strain>
    </source>
</reference>
<evidence type="ECO:0000313" key="3">
    <source>
        <dbReference type="Proteomes" id="UP000439903"/>
    </source>
</evidence>
<feature type="compositionally biased region" description="Polar residues" evidence="1">
    <location>
        <begin position="355"/>
        <end position="371"/>
    </location>
</feature>
<sequence length="500" mass="57032">MDKENKKKLYEYLHNNSVTPTPQPKELLPKHPVQISKKLPKQQQQPPPNLSLQKPSTNGEQEIDKRLLVKMTYEQEQAERRRLLEEFKKKRELEKQKKKNARPTTIITRSKSREVSKPDPTNKIDNNSFKVQIPKLPERKNIYQTPVRNSEKSQSHVKGIMPSAEVSPTILKHKLVALDSVKKIQYTPKNQKLLPRKTSFTGKEETPISFSSLHYFGKAQRVLPLSKALDNKDNNDQLKMQLGMNTIARNNESTIPTLDSQLDITSKYIRSNSTMKSSTKAQHVLKKNEESADIRNGDYILSEKQMTPTKSPLPEPLTSRRRSKIFQSPVANVFGKARRVNTSNLKEDDKEKSDTTPTMSSEYTTPTQSPLRMTISRRRSRIYSSPTLNISGKPKRVKIIESIEGLGEEGKSKKDDLDSSSTNAINLTPLNPRKRLSIFPSPSVEVSETSQQFVKMITNKDLNDDIDKLVSTMRSDELIKSVVDPENFEGIDKIFDNKAI</sequence>